<feature type="transmembrane region" description="Helical" evidence="1">
    <location>
        <begin position="135"/>
        <end position="161"/>
    </location>
</feature>
<reference evidence="3 5" key="2">
    <citation type="journal article" date="2018" name="Syst. Appl. Microbiol.">
        <title>Characterization and high-quality draft genome sequence of Herbivorax saccincola A7, an anaerobic, alkaliphilic, thermophilic, cellulolytic, and xylanolytic bacterium.</title>
        <authorList>
            <person name="Aikawa S."/>
            <person name="Baramee S."/>
            <person name="Sermsathanaswadi J."/>
            <person name="Thianheng P."/>
            <person name="Tachaapaikoon C."/>
            <person name="Shikata A."/>
            <person name="Waeonukul R."/>
            <person name="Pason P."/>
            <person name="Ratanakhanokchai K."/>
            <person name="Kosugi A."/>
        </authorList>
    </citation>
    <scope>NUCLEOTIDE SEQUENCE [LARGE SCALE GENOMIC DNA]</scope>
    <source>
        <strain evidence="3 5">A7</strain>
    </source>
</reference>
<keyword evidence="4" id="KW-1185">Reference proteome</keyword>
<evidence type="ECO:0000256" key="1">
    <source>
        <dbReference type="SAM" id="Phobius"/>
    </source>
</evidence>
<keyword evidence="1" id="KW-1133">Transmembrane helix</keyword>
<protein>
    <submittedName>
        <fullName evidence="2">Uncharacterized protein</fullName>
    </submittedName>
</protein>
<accession>A0A2K9E6P8</accession>
<dbReference type="RefSeq" id="WP_101303856.1">
    <property type="nucleotide sequence ID" value="NZ_CP025197.1"/>
</dbReference>
<reference evidence="2 4" key="1">
    <citation type="submission" date="2017-12" db="EMBL/GenBank/DDBJ databases">
        <title>Complete genome sequence of Herbivorax saccincola GGR1, a novel Cellulosome-producing hydrolytic bacterium in a thermophilic biogas plant, established by Illumina and Nanopore MinION sequencing.</title>
        <authorList>
            <person name="Pechtl A."/>
            <person name="Ruckert C."/>
            <person name="Koeck D.E."/>
            <person name="Maus I."/>
            <person name="Winkler A."/>
            <person name="Kalinowski J."/>
            <person name="Puhler A."/>
            <person name="Schwarz W.W."/>
            <person name="Zverlov V.V."/>
            <person name="Schluter A."/>
            <person name="Liebl W."/>
        </authorList>
    </citation>
    <scope>NUCLEOTIDE SEQUENCE [LARGE SCALE GENOMIC DNA]</scope>
    <source>
        <strain evidence="2">GGR1</strain>
        <strain evidence="4">SR1</strain>
    </source>
</reference>
<keyword evidence="1" id="KW-0472">Membrane</keyword>
<organism evidence="2 4">
    <name type="scientific">Acetivibrio saccincola</name>
    <dbReference type="NCBI Taxonomy" id="1677857"/>
    <lineage>
        <taxon>Bacteria</taxon>
        <taxon>Bacillati</taxon>
        <taxon>Bacillota</taxon>
        <taxon>Clostridia</taxon>
        <taxon>Eubacteriales</taxon>
        <taxon>Oscillospiraceae</taxon>
        <taxon>Acetivibrio</taxon>
    </lineage>
</organism>
<evidence type="ECO:0000313" key="4">
    <source>
        <dbReference type="Proteomes" id="UP000233534"/>
    </source>
</evidence>
<evidence type="ECO:0000313" key="3">
    <source>
        <dbReference type="EMBL" id="PQQ65872.1"/>
    </source>
</evidence>
<dbReference type="Proteomes" id="UP000239720">
    <property type="component" value="Unassembled WGS sequence"/>
</dbReference>
<evidence type="ECO:0000313" key="2">
    <source>
        <dbReference type="EMBL" id="AUG59049.1"/>
    </source>
</evidence>
<name>A0A2K9E6P8_9FIRM</name>
<keyword evidence="1" id="KW-0812">Transmembrane</keyword>
<sequence length="187" mass="22862">MRRGFFQKLYKFDKKSKTYLIEVSLDDYDDVFDDWDPSPFKKRDIEDEFSDFILDSSMDIPLTFNITLVLYLPQDKKDERKESTLIAAFRNYYQYAIERHKRANSNLNNRTVFYLCLSLFLLGIGYFFSWDTENIIYNIVHEGIFVGGWVFLWEFFTNIFIKKRELHRQYRLYKRLLQSEIRFEYVS</sequence>
<dbReference type="AlphaFoldDB" id="A0A2K9E6P8"/>
<dbReference type="Proteomes" id="UP000233534">
    <property type="component" value="Chromosome"/>
</dbReference>
<gene>
    <name evidence="3" type="ORF">B9R14_03205</name>
    <name evidence="2" type="ORF">HVS_16050</name>
</gene>
<dbReference type="KEGG" id="hsc:HVS_16050"/>
<proteinExistence type="predicted"/>
<dbReference type="OrthoDB" id="573194at2"/>
<dbReference type="EMBL" id="CP025197">
    <property type="protein sequence ID" value="AUG59049.1"/>
    <property type="molecule type" value="Genomic_DNA"/>
</dbReference>
<dbReference type="EMBL" id="NEMB01000003">
    <property type="protein sequence ID" value="PQQ65872.1"/>
    <property type="molecule type" value="Genomic_DNA"/>
</dbReference>
<evidence type="ECO:0000313" key="5">
    <source>
        <dbReference type="Proteomes" id="UP000239720"/>
    </source>
</evidence>
<feature type="transmembrane region" description="Helical" evidence="1">
    <location>
        <begin position="111"/>
        <end position="129"/>
    </location>
</feature>